<keyword evidence="1" id="KW-0614">Plasmid</keyword>
<name>A0A126JHR5_CLOBO</name>
<organism evidence="1">
    <name type="scientific">Clostridium botulinum</name>
    <dbReference type="NCBI Taxonomy" id="1491"/>
    <lineage>
        <taxon>Bacteria</taxon>
        <taxon>Bacillati</taxon>
        <taxon>Bacillota</taxon>
        <taxon>Clostridia</taxon>
        <taxon>Eubacteriales</taxon>
        <taxon>Clostridiaceae</taxon>
        <taxon>Clostridium</taxon>
    </lineage>
</organism>
<protein>
    <submittedName>
        <fullName evidence="1">DpnD/PcfM-like protein</fullName>
    </submittedName>
</protein>
<evidence type="ECO:0000313" key="1">
    <source>
        <dbReference type="EMBL" id="ALT05329.1"/>
    </source>
</evidence>
<accession>A0A126JHR5</accession>
<dbReference type="AlphaFoldDB" id="A0A126JHR5"/>
<proteinExistence type="predicted"/>
<sequence>MYSILHMKNWINKFLDKHITNKNTRCRPPAPYVKLTKENIMGNFKIKITEIYSYEIEVEAESKSEALKNAKKIYEEDYENYNFVADSTTLETTKYKVE</sequence>
<dbReference type="EMBL" id="KT897275">
    <property type="protein sequence ID" value="ALT05329.1"/>
    <property type="molecule type" value="Genomic_DNA"/>
</dbReference>
<reference evidence="1" key="1">
    <citation type="journal article" date="2016" name="Genome Biol. Evol.">
        <title>Evolution of chromosomal Clostridium botulinum type E neurotoxin gene clusters: evidence provided by their rare plasmid borne counterparts.</title>
        <authorList>
            <person name="Carter A.T."/>
            <person name="Austin J.W."/>
            <person name="Weedmark K.A."/>
            <person name="Peck M.W."/>
        </authorList>
    </citation>
    <scope>NUCLEOTIDE SEQUENCE</scope>
    <source>
        <strain evidence="1">IFR 12/29</strain>
        <plasmid evidence="1">p12/29</plasmid>
    </source>
</reference>
<geneLocation type="plasmid" evidence="1">
    <name>p12/29</name>
</geneLocation>